<dbReference type="InterPro" id="IPR036890">
    <property type="entry name" value="HATPase_C_sf"/>
</dbReference>
<dbReference type="InterPro" id="IPR005467">
    <property type="entry name" value="His_kinase_dom"/>
</dbReference>
<dbReference type="SMART" id="SM00388">
    <property type="entry name" value="HisKA"/>
    <property type="match status" value="1"/>
</dbReference>
<dbReference type="SUPFAM" id="SSF55874">
    <property type="entry name" value="ATPase domain of HSP90 chaperone/DNA topoisomerase II/histidine kinase"/>
    <property type="match status" value="1"/>
</dbReference>
<keyword evidence="6" id="KW-0418">Kinase</keyword>
<comment type="caution">
    <text evidence="6">The sequence shown here is derived from an EMBL/GenBank/DDBJ whole genome shotgun (WGS) entry which is preliminary data.</text>
</comment>
<name>A0A158CMI8_9BURK</name>
<dbReference type="AlphaFoldDB" id="A0A158CMI8"/>
<dbReference type="Proteomes" id="UP000054903">
    <property type="component" value="Unassembled WGS sequence"/>
</dbReference>
<organism evidence="6 7">
    <name type="scientific">Caballeronia fortuita</name>
    <dbReference type="NCBI Taxonomy" id="1777138"/>
    <lineage>
        <taxon>Bacteria</taxon>
        <taxon>Pseudomonadati</taxon>
        <taxon>Pseudomonadota</taxon>
        <taxon>Betaproteobacteria</taxon>
        <taxon>Burkholderiales</taxon>
        <taxon>Burkholderiaceae</taxon>
        <taxon>Caballeronia</taxon>
    </lineage>
</organism>
<comment type="catalytic activity">
    <reaction evidence="1">
        <text>ATP + protein L-histidine = ADP + protein N-phospho-L-histidine.</text>
        <dbReference type="EC" id="2.7.13.3"/>
    </reaction>
</comment>
<dbReference type="RefSeq" id="WP_061136436.1">
    <property type="nucleotide sequence ID" value="NZ_FCNX02000011.1"/>
</dbReference>
<dbReference type="PANTHER" id="PTHR43547">
    <property type="entry name" value="TWO-COMPONENT HISTIDINE KINASE"/>
    <property type="match status" value="1"/>
</dbReference>
<dbReference type="GO" id="GO:0000155">
    <property type="term" value="F:phosphorelay sensor kinase activity"/>
    <property type="evidence" value="ECO:0007669"/>
    <property type="project" value="InterPro"/>
</dbReference>
<accession>A0A158CMI8</accession>
<reference evidence="6" key="1">
    <citation type="submission" date="2016-01" db="EMBL/GenBank/DDBJ databases">
        <authorList>
            <person name="Peeters C."/>
        </authorList>
    </citation>
    <scope>NUCLEOTIDE SEQUENCE</scope>
    <source>
        <strain evidence="6">LMG 29320</strain>
    </source>
</reference>
<evidence type="ECO:0000259" key="4">
    <source>
        <dbReference type="PROSITE" id="PS50109"/>
    </source>
</evidence>
<dbReference type="PROSITE" id="PS50109">
    <property type="entry name" value="HIS_KIN"/>
    <property type="match status" value="1"/>
</dbReference>
<dbReference type="CDD" id="cd00082">
    <property type="entry name" value="HisKA"/>
    <property type="match status" value="1"/>
</dbReference>
<dbReference type="Gene3D" id="1.10.287.130">
    <property type="match status" value="1"/>
</dbReference>
<evidence type="ECO:0000256" key="3">
    <source>
        <dbReference type="ARBA" id="ARBA00022553"/>
    </source>
</evidence>
<dbReference type="Pfam" id="PF00512">
    <property type="entry name" value="HisKA"/>
    <property type="match status" value="1"/>
</dbReference>
<dbReference type="SUPFAM" id="SSF47384">
    <property type="entry name" value="Homodimeric domain of signal transducing histidine kinase"/>
    <property type="match status" value="1"/>
</dbReference>
<feature type="domain" description="Histidine kinase" evidence="4">
    <location>
        <begin position="176"/>
        <end position="308"/>
    </location>
</feature>
<keyword evidence="7" id="KW-1185">Reference proteome</keyword>
<protein>
    <recommendedName>
        <fullName evidence="2">histidine kinase</fullName>
        <ecNumber evidence="2">2.7.13.3</ecNumber>
    </recommendedName>
</protein>
<dbReference type="EMBL" id="FCNX02000011">
    <property type="protein sequence ID" value="SAK83575.1"/>
    <property type="molecule type" value="Genomic_DNA"/>
</dbReference>
<keyword evidence="3" id="KW-0597">Phosphoprotein</keyword>
<dbReference type="PROSITE" id="PS50113">
    <property type="entry name" value="PAC"/>
    <property type="match status" value="1"/>
</dbReference>
<dbReference type="OrthoDB" id="9810730at2"/>
<feature type="domain" description="PAC" evidence="5">
    <location>
        <begin position="1"/>
        <end position="38"/>
    </location>
</feature>
<dbReference type="EC" id="2.7.13.3" evidence="2"/>
<dbReference type="SUPFAM" id="SSF55785">
    <property type="entry name" value="PYP-like sensor domain (PAS domain)"/>
    <property type="match status" value="1"/>
</dbReference>
<evidence type="ECO:0000313" key="7">
    <source>
        <dbReference type="Proteomes" id="UP000054903"/>
    </source>
</evidence>
<dbReference type="STRING" id="1777138.AWB77_04300"/>
<evidence type="ECO:0000256" key="2">
    <source>
        <dbReference type="ARBA" id="ARBA00012438"/>
    </source>
</evidence>
<dbReference type="InterPro" id="IPR000014">
    <property type="entry name" value="PAS"/>
</dbReference>
<sequence>MTHSRAIPIKDASGRVVEWFGTASDATQRRLAEEAVAASEARYLTLFESIDEGYCIIRAILDDAGQGYDYVFEEVNRSFERQTGLSGVEDRSRRSLAPEREAHRYEVYGRIAVTGESQQFEQPAAALHRWYDVYAFRIGEPRDRRVAVWFHDMSDRKRAEMALTEADRWKDEFLATLADVLRNPLAPIRTGLDVLKLNGEDPTTTSNVVQMIERQVTHMVHLVDDLLEVSRISRGTIVLRKQRVDLGAVLHSAVEISRPLIDAGHHRLSLELPGQALFVNGDPVRLAQVIANLLNHAAKYTAPGGYMN</sequence>
<dbReference type="Gene3D" id="3.30.450.20">
    <property type="entry name" value="PAS domain"/>
    <property type="match status" value="2"/>
</dbReference>
<dbReference type="PANTHER" id="PTHR43547:SF2">
    <property type="entry name" value="HYBRID SIGNAL TRANSDUCTION HISTIDINE KINASE C"/>
    <property type="match status" value="1"/>
</dbReference>
<proteinExistence type="predicted"/>
<keyword evidence="6" id="KW-0808">Transferase</keyword>
<dbReference type="InterPro" id="IPR003661">
    <property type="entry name" value="HisK_dim/P_dom"/>
</dbReference>
<dbReference type="InterPro" id="IPR000700">
    <property type="entry name" value="PAS-assoc_C"/>
</dbReference>
<dbReference type="Pfam" id="PF13188">
    <property type="entry name" value="PAS_8"/>
    <property type="match status" value="1"/>
</dbReference>
<evidence type="ECO:0000256" key="1">
    <source>
        <dbReference type="ARBA" id="ARBA00000085"/>
    </source>
</evidence>
<evidence type="ECO:0000313" key="6">
    <source>
        <dbReference type="EMBL" id="SAK83575.1"/>
    </source>
</evidence>
<evidence type="ECO:0000259" key="5">
    <source>
        <dbReference type="PROSITE" id="PS50113"/>
    </source>
</evidence>
<dbReference type="InterPro" id="IPR036097">
    <property type="entry name" value="HisK_dim/P_sf"/>
</dbReference>
<gene>
    <name evidence="6" type="ORF">AWB77_04300</name>
</gene>
<dbReference type="InterPro" id="IPR035965">
    <property type="entry name" value="PAS-like_dom_sf"/>
</dbReference>
<dbReference type="Gene3D" id="3.30.565.10">
    <property type="entry name" value="Histidine kinase-like ATPase, C-terminal domain"/>
    <property type="match status" value="1"/>
</dbReference>